<dbReference type="PANTHER" id="PTHR11533">
    <property type="entry name" value="PROTEASE M1 ZINC METALLOPROTEASE"/>
    <property type="match status" value="1"/>
</dbReference>
<reference evidence="2" key="1">
    <citation type="submission" date="2023-10" db="EMBL/GenBank/DDBJ databases">
        <title>Genome assembly of Pristionchus species.</title>
        <authorList>
            <person name="Yoshida K."/>
            <person name="Sommer R.J."/>
        </authorList>
    </citation>
    <scope>NUCLEOTIDE SEQUENCE</scope>
    <source>
        <strain evidence="2">RS5133</strain>
    </source>
</reference>
<feature type="domain" description="Aminopeptidase N-like N-terminal" evidence="1">
    <location>
        <begin position="32"/>
        <end position="166"/>
    </location>
</feature>
<dbReference type="InterPro" id="IPR042097">
    <property type="entry name" value="Aminopeptidase_N-like_N_sf"/>
</dbReference>
<dbReference type="SUPFAM" id="SSF63737">
    <property type="entry name" value="Leukotriene A4 hydrolase N-terminal domain"/>
    <property type="match status" value="1"/>
</dbReference>
<name>A0AAV5WH09_9BILA</name>
<evidence type="ECO:0000259" key="1">
    <source>
        <dbReference type="Pfam" id="PF17900"/>
    </source>
</evidence>
<dbReference type="Proteomes" id="UP001432322">
    <property type="component" value="Unassembled WGS sequence"/>
</dbReference>
<dbReference type="Gene3D" id="2.60.40.1730">
    <property type="entry name" value="tricorn interacting facor f3 domain"/>
    <property type="match status" value="1"/>
</dbReference>
<dbReference type="InterPro" id="IPR050344">
    <property type="entry name" value="Peptidase_M1_aminopeptidases"/>
</dbReference>
<comment type="caution">
    <text evidence="2">The sequence shown here is derived from an EMBL/GenBank/DDBJ whole genome shotgun (WGS) entry which is preliminary data.</text>
</comment>
<proteinExistence type="predicted"/>
<organism evidence="2 3">
    <name type="scientific">Pristionchus fissidentatus</name>
    <dbReference type="NCBI Taxonomy" id="1538716"/>
    <lineage>
        <taxon>Eukaryota</taxon>
        <taxon>Metazoa</taxon>
        <taxon>Ecdysozoa</taxon>
        <taxon>Nematoda</taxon>
        <taxon>Chromadorea</taxon>
        <taxon>Rhabditida</taxon>
        <taxon>Rhabditina</taxon>
        <taxon>Diplogasteromorpha</taxon>
        <taxon>Diplogasteroidea</taxon>
        <taxon>Neodiplogasteridae</taxon>
        <taxon>Pristionchus</taxon>
    </lineage>
</organism>
<dbReference type="GO" id="GO:0070006">
    <property type="term" value="F:metalloaminopeptidase activity"/>
    <property type="evidence" value="ECO:0007669"/>
    <property type="project" value="TreeGrafter"/>
</dbReference>
<dbReference type="GO" id="GO:0008270">
    <property type="term" value="F:zinc ion binding"/>
    <property type="evidence" value="ECO:0007669"/>
    <property type="project" value="TreeGrafter"/>
</dbReference>
<gene>
    <name evidence="2" type="ORF">PFISCL1PPCAC_21171</name>
</gene>
<dbReference type="PANTHER" id="PTHR11533:SF299">
    <property type="entry name" value="AMINOPEPTIDASE"/>
    <property type="match status" value="1"/>
</dbReference>
<dbReference type="GO" id="GO:0016020">
    <property type="term" value="C:membrane"/>
    <property type="evidence" value="ECO:0007669"/>
    <property type="project" value="TreeGrafter"/>
</dbReference>
<evidence type="ECO:0000313" key="2">
    <source>
        <dbReference type="EMBL" id="GMT29875.1"/>
    </source>
</evidence>
<dbReference type="GO" id="GO:0006508">
    <property type="term" value="P:proteolysis"/>
    <property type="evidence" value="ECO:0007669"/>
    <property type="project" value="TreeGrafter"/>
</dbReference>
<dbReference type="AlphaFoldDB" id="A0AAV5WH09"/>
<evidence type="ECO:0000313" key="3">
    <source>
        <dbReference type="Proteomes" id="UP001432322"/>
    </source>
</evidence>
<feature type="non-terminal residue" evidence="2">
    <location>
        <position position="1"/>
    </location>
</feature>
<sequence length="168" mass="19050">DDQLPVYLRGMDWHNAKEYQKEDLRLSNDVLPLNYNIELSVNIRGYEAASRSDFNGTVVIELKTTKEIDKIELHSNGLSIFEVHYLALLPFNSTVGVTNVSSDSNRETVTVHLNKTVEADRTFMLLIRYRGVAKVDEYGLYNAQSANANISTPYVLSSNNFPTGARFW</sequence>
<accession>A0AAV5WH09</accession>
<feature type="non-terminal residue" evidence="2">
    <location>
        <position position="168"/>
    </location>
</feature>
<dbReference type="GO" id="GO:0005737">
    <property type="term" value="C:cytoplasm"/>
    <property type="evidence" value="ECO:0007669"/>
    <property type="project" value="TreeGrafter"/>
</dbReference>
<keyword evidence="3" id="KW-1185">Reference proteome</keyword>
<protein>
    <recommendedName>
        <fullName evidence="1">Aminopeptidase N-like N-terminal domain-containing protein</fullName>
    </recommendedName>
</protein>
<dbReference type="GO" id="GO:0005615">
    <property type="term" value="C:extracellular space"/>
    <property type="evidence" value="ECO:0007669"/>
    <property type="project" value="TreeGrafter"/>
</dbReference>
<dbReference type="Pfam" id="PF17900">
    <property type="entry name" value="Peptidase_M1_N"/>
    <property type="match status" value="1"/>
</dbReference>
<dbReference type="EMBL" id="BTSY01000005">
    <property type="protein sequence ID" value="GMT29875.1"/>
    <property type="molecule type" value="Genomic_DNA"/>
</dbReference>
<dbReference type="GO" id="GO:0043171">
    <property type="term" value="P:peptide catabolic process"/>
    <property type="evidence" value="ECO:0007669"/>
    <property type="project" value="TreeGrafter"/>
</dbReference>
<dbReference type="InterPro" id="IPR045357">
    <property type="entry name" value="Aminopeptidase_N-like_N"/>
</dbReference>
<dbReference type="GO" id="GO:0042277">
    <property type="term" value="F:peptide binding"/>
    <property type="evidence" value="ECO:0007669"/>
    <property type="project" value="TreeGrafter"/>
</dbReference>